<dbReference type="InterPro" id="IPR023214">
    <property type="entry name" value="HAD_sf"/>
</dbReference>
<accession>A0A2R6AVG3</accession>
<comment type="cofactor">
    <cofactor evidence="1">
        <name>Mg(2+)</name>
        <dbReference type="ChEBI" id="CHEBI:18420"/>
    </cofactor>
</comment>
<organism evidence="6 7">
    <name type="scientific">Candidatus Marsarchaeota G2 archaeon OSP_D</name>
    <dbReference type="NCBI Taxonomy" id="1978157"/>
    <lineage>
        <taxon>Archaea</taxon>
        <taxon>Candidatus Marsarchaeota</taxon>
        <taxon>Candidatus Marsarchaeota group 2</taxon>
    </lineage>
</organism>
<evidence type="ECO:0000256" key="4">
    <source>
        <dbReference type="ARBA" id="ARBA00022801"/>
    </source>
</evidence>
<keyword evidence="5" id="KW-0460">Magnesium</keyword>
<dbReference type="SUPFAM" id="SSF56784">
    <property type="entry name" value="HAD-like"/>
    <property type="match status" value="1"/>
</dbReference>
<dbReference type="Pfam" id="PF00702">
    <property type="entry name" value="Hydrolase"/>
    <property type="match status" value="1"/>
</dbReference>
<dbReference type="PRINTS" id="PR00413">
    <property type="entry name" value="HADHALOGNASE"/>
</dbReference>
<keyword evidence="4" id="KW-0378">Hydrolase</keyword>
<reference evidence="6 7" key="1">
    <citation type="submission" date="2017-04" db="EMBL/GenBank/DDBJ databases">
        <title>Novel microbial lineages endemic to geothermal iron-oxide mats fill important gaps in the evolutionary history of Archaea.</title>
        <authorList>
            <person name="Jay Z.J."/>
            <person name="Beam J.P."/>
            <person name="Dlakic M."/>
            <person name="Rusch D.B."/>
            <person name="Kozubal M.A."/>
            <person name="Inskeep W.P."/>
        </authorList>
    </citation>
    <scope>NUCLEOTIDE SEQUENCE [LARGE SCALE GENOMIC DNA]</scope>
    <source>
        <strain evidence="6">OSP_D</strain>
    </source>
</reference>
<evidence type="ECO:0000313" key="6">
    <source>
        <dbReference type="EMBL" id="PSN90375.1"/>
    </source>
</evidence>
<dbReference type="NCBIfam" id="TIGR01549">
    <property type="entry name" value="HAD-SF-IA-v1"/>
    <property type="match status" value="1"/>
</dbReference>
<dbReference type="Gene3D" id="3.40.50.1000">
    <property type="entry name" value="HAD superfamily/HAD-like"/>
    <property type="match status" value="1"/>
</dbReference>
<dbReference type="PANTHER" id="PTHR46470">
    <property type="entry name" value="N-ACYLNEURAMINATE-9-PHOSPHATASE"/>
    <property type="match status" value="1"/>
</dbReference>
<dbReference type="EMBL" id="NEXE01000062">
    <property type="protein sequence ID" value="PSN90375.1"/>
    <property type="molecule type" value="Genomic_DNA"/>
</dbReference>
<proteinExistence type="inferred from homology"/>
<keyword evidence="3" id="KW-0479">Metal-binding</keyword>
<dbReference type="SFLD" id="SFLDG01129">
    <property type="entry name" value="C1.5:_HAD__Beta-PGM__Phosphata"/>
    <property type="match status" value="1"/>
</dbReference>
<protein>
    <recommendedName>
        <fullName evidence="8">Glyceraldehyde 3-phosphate phosphatase</fullName>
    </recommendedName>
</protein>
<dbReference type="Gene3D" id="1.10.150.520">
    <property type="match status" value="1"/>
</dbReference>
<dbReference type="InterPro" id="IPR006439">
    <property type="entry name" value="HAD-SF_hydro_IA"/>
</dbReference>
<dbReference type="InterPro" id="IPR051400">
    <property type="entry name" value="HAD-like_hydrolase"/>
</dbReference>
<gene>
    <name evidence="6" type="ORF">B9Q03_06940</name>
</gene>
<dbReference type="GO" id="GO:0016791">
    <property type="term" value="F:phosphatase activity"/>
    <property type="evidence" value="ECO:0007669"/>
    <property type="project" value="TreeGrafter"/>
</dbReference>
<evidence type="ECO:0000256" key="1">
    <source>
        <dbReference type="ARBA" id="ARBA00001946"/>
    </source>
</evidence>
<evidence type="ECO:0000256" key="2">
    <source>
        <dbReference type="ARBA" id="ARBA00007958"/>
    </source>
</evidence>
<dbReference type="SFLD" id="SFLDS00003">
    <property type="entry name" value="Haloacid_Dehalogenase"/>
    <property type="match status" value="1"/>
</dbReference>
<dbReference type="InterPro" id="IPR036412">
    <property type="entry name" value="HAD-like_sf"/>
</dbReference>
<dbReference type="Proteomes" id="UP000240322">
    <property type="component" value="Unassembled WGS sequence"/>
</dbReference>
<evidence type="ECO:0008006" key="8">
    <source>
        <dbReference type="Google" id="ProtNLM"/>
    </source>
</evidence>
<dbReference type="AlphaFoldDB" id="A0A2R6AVG3"/>
<comment type="similarity">
    <text evidence="2">Belongs to the HAD-like hydrolase superfamily.</text>
</comment>
<evidence type="ECO:0000256" key="3">
    <source>
        <dbReference type="ARBA" id="ARBA00022723"/>
    </source>
</evidence>
<evidence type="ECO:0000256" key="5">
    <source>
        <dbReference type="ARBA" id="ARBA00022842"/>
    </source>
</evidence>
<dbReference type="PANTHER" id="PTHR46470:SF2">
    <property type="entry name" value="GLYCERALDEHYDE 3-PHOSPHATE PHOSPHATASE"/>
    <property type="match status" value="1"/>
</dbReference>
<sequence length="230" mass="26224">MAKYSALMFDFDDTLVDTAPGKQEAYRRVARLIHSEADGNVSPEELIKQISRISEEMNRRRAYSRDEWWRILAREHGLSVTKHLELRATVAYWTSFRQHTQLYPDTLTVLKAIKAHGIPLGVVTDTDGWVGIKRWRLRTSPIFEYFDAVVIAGEDTRRTKPDTKPFNLCAERLGVRPQDVLFVGDKPYTDIVGAKSAGMSAALVKRREWGDVMGADYVIESLSPILEVLR</sequence>
<dbReference type="GO" id="GO:0046872">
    <property type="term" value="F:metal ion binding"/>
    <property type="evidence" value="ECO:0007669"/>
    <property type="project" value="UniProtKB-KW"/>
</dbReference>
<dbReference type="GO" id="GO:0044281">
    <property type="term" value="P:small molecule metabolic process"/>
    <property type="evidence" value="ECO:0007669"/>
    <property type="project" value="UniProtKB-ARBA"/>
</dbReference>
<comment type="caution">
    <text evidence="6">The sequence shown here is derived from an EMBL/GenBank/DDBJ whole genome shotgun (WGS) entry which is preliminary data.</text>
</comment>
<evidence type="ECO:0000313" key="7">
    <source>
        <dbReference type="Proteomes" id="UP000240322"/>
    </source>
</evidence>
<name>A0A2R6AVG3_9ARCH</name>